<dbReference type="Pfam" id="PF13855">
    <property type="entry name" value="LRR_8"/>
    <property type="match status" value="1"/>
</dbReference>
<evidence type="ECO:0000256" key="6">
    <source>
        <dbReference type="ARBA" id="ARBA00023136"/>
    </source>
</evidence>
<comment type="subcellular location">
    <subcellularLocation>
        <location evidence="1">Membrane</location>
    </subcellularLocation>
</comment>
<evidence type="ECO:0000313" key="10">
    <source>
        <dbReference type="Proteomes" id="UP001141552"/>
    </source>
</evidence>
<dbReference type="SUPFAM" id="SSF52058">
    <property type="entry name" value="L domain-like"/>
    <property type="match status" value="1"/>
</dbReference>
<dbReference type="Proteomes" id="UP001141552">
    <property type="component" value="Unassembled WGS sequence"/>
</dbReference>
<comment type="caution">
    <text evidence="9">The sequence shown here is derived from an EMBL/GenBank/DDBJ whole genome shotgun (WGS) entry which is preliminary data.</text>
</comment>
<dbReference type="PANTHER" id="PTHR27008:SF585">
    <property type="entry name" value="PROTEIN KINASE DOMAIN-CONTAINING PROTEIN"/>
    <property type="match status" value="1"/>
</dbReference>
<reference evidence="9" key="2">
    <citation type="journal article" date="2023" name="Plants (Basel)">
        <title>Annotation of the Turnera subulata (Passifloraceae) Draft Genome Reveals the S-Locus Evolved after the Divergence of Turneroideae from Passifloroideae in a Stepwise Manner.</title>
        <authorList>
            <person name="Henning P.M."/>
            <person name="Roalson E.H."/>
            <person name="Mir W."/>
            <person name="McCubbin A.G."/>
            <person name="Shore J.S."/>
        </authorList>
    </citation>
    <scope>NUCLEOTIDE SEQUENCE</scope>
    <source>
        <strain evidence="9">F60SS</strain>
    </source>
</reference>
<keyword evidence="6 8" id="KW-0472">Membrane</keyword>
<evidence type="ECO:0000256" key="2">
    <source>
        <dbReference type="ARBA" id="ARBA00022614"/>
    </source>
</evidence>
<organism evidence="9 10">
    <name type="scientific">Turnera subulata</name>
    <dbReference type="NCBI Taxonomy" id="218843"/>
    <lineage>
        <taxon>Eukaryota</taxon>
        <taxon>Viridiplantae</taxon>
        <taxon>Streptophyta</taxon>
        <taxon>Embryophyta</taxon>
        <taxon>Tracheophyta</taxon>
        <taxon>Spermatophyta</taxon>
        <taxon>Magnoliopsida</taxon>
        <taxon>eudicotyledons</taxon>
        <taxon>Gunneridae</taxon>
        <taxon>Pentapetalae</taxon>
        <taxon>rosids</taxon>
        <taxon>fabids</taxon>
        <taxon>Malpighiales</taxon>
        <taxon>Passifloraceae</taxon>
        <taxon>Turnera</taxon>
    </lineage>
</organism>
<dbReference type="GO" id="GO:0016020">
    <property type="term" value="C:membrane"/>
    <property type="evidence" value="ECO:0007669"/>
    <property type="project" value="UniProtKB-SubCell"/>
</dbReference>
<gene>
    <name evidence="9" type="ORF">Tsubulata_043077</name>
</gene>
<evidence type="ECO:0000256" key="4">
    <source>
        <dbReference type="ARBA" id="ARBA00022737"/>
    </source>
</evidence>
<feature type="region of interest" description="Disordered" evidence="7">
    <location>
        <begin position="396"/>
        <end position="416"/>
    </location>
</feature>
<feature type="compositionally biased region" description="Basic residues" evidence="7">
    <location>
        <begin position="407"/>
        <end position="416"/>
    </location>
</feature>
<dbReference type="AlphaFoldDB" id="A0A9Q0FC12"/>
<sequence length="416" mass="45651">RLNLAHNEMTDESSELSFLSTLANCKQLRRLVLEGNPLNAILPISIGNLSTALHNLTTLLLDNSELDGSIADTVARLQELQVFRLQNNQLEGFFPNGTCSLRKLGELALSHNNLIGSIPQCLGDFCIRNTLTLWSLTDLFDLNLSSNSLTGHLPSGIGKLKQKHSFDGPIPESFGNLIGMEALDLSSNKPSGPIPKSLEKLQYLKDLDLSSNRFRGEIPSGGKFAKFTALSFVGNDGLCSASLLQFPKCKTSTHGTSHKLRYIILAIILTILAVSLHGTNGIVSLKSDVYSFGFLMMETFTRKAPTDEFFVGEMSLKQYVSEALPDRVAEIADSNLPLQEENLSAKKDCLLSVLRLAVECSANFPENRIDISEAASSLKSIKAEFLLRKRKIKKDCKGSSQASFPVTKKRIKESFP</sequence>
<dbReference type="OrthoDB" id="676979at2759"/>
<evidence type="ECO:0000313" key="9">
    <source>
        <dbReference type="EMBL" id="KAJ4828743.1"/>
    </source>
</evidence>
<keyword evidence="2" id="KW-0433">Leucine-rich repeat</keyword>
<reference evidence="9" key="1">
    <citation type="submission" date="2022-02" db="EMBL/GenBank/DDBJ databases">
        <authorList>
            <person name="Henning P.M."/>
            <person name="McCubbin A.G."/>
            <person name="Shore J.S."/>
        </authorList>
    </citation>
    <scope>NUCLEOTIDE SEQUENCE</scope>
    <source>
        <strain evidence="9">F60SS</strain>
        <tissue evidence="9">Leaves</tissue>
    </source>
</reference>
<protein>
    <submittedName>
        <fullName evidence="9">Uncharacterized protein</fullName>
    </submittedName>
</protein>
<dbReference type="Gene3D" id="1.10.510.10">
    <property type="entry name" value="Transferase(Phosphotransferase) domain 1"/>
    <property type="match status" value="1"/>
</dbReference>
<dbReference type="EMBL" id="JAKUCV010006093">
    <property type="protein sequence ID" value="KAJ4828743.1"/>
    <property type="molecule type" value="Genomic_DNA"/>
</dbReference>
<name>A0A9Q0FC12_9ROSI</name>
<dbReference type="PANTHER" id="PTHR27008">
    <property type="entry name" value="OS04G0122200 PROTEIN"/>
    <property type="match status" value="1"/>
</dbReference>
<keyword evidence="10" id="KW-1185">Reference proteome</keyword>
<keyword evidence="4" id="KW-0677">Repeat</keyword>
<evidence type="ECO:0000256" key="8">
    <source>
        <dbReference type="SAM" id="Phobius"/>
    </source>
</evidence>
<evidence type="ECO:0000256" key="1">
    <source>
        <dbReference type="ARBA" id="ARBA00004370"/>
    </source>
</evidence>
<feature type="non-terminal residue" evidence="9">
    <location>
        <position position="1"/>
    </location>
</feature>
<evidence type="ECO:0000256" key="7">
    <source>
        <dbReference type="SAM" id="MobiDB-lite"/>
    </source>
</evidence>
<dbReference type="InterPro" id="IPR032675">
    <property type="entry name" value="LRR_dom_sf"/>
</dbReference>
<dbReference type="InterPro" id="IPR051809">
    <property type="entry name" value="Plant_receptor-like_S/T_kinase"/>
</dbReference>
<keyword evidence="5 8" id="KW-1133">Transmembrane helix</keyword>
<keyword evidence="3 8" id="KW-0812">Transmembrane</keyword>
<evidence type="ECO:0000256" key="5">
    <source>
        <dbReference type="ARBA" id="ARBA00022989"/>
    </source>
</evidence>
<dbReference type="Pfam" id="PF00560">
    <property type="entry name" value="LRR_1"/>
    <property type="match status" value="3"/>
</dbReference>
<evidence type="ECO:0000256" key="3">
    <source>
        <dbReference type="ARBA" id="ARBA00022692"/>
    </source>
</evidence>
<dbReference type="SUPFAM" id="SSF56112">
    <property type="entry name" value="Protein kinase-like (PK-like)"/>
    <property type="match status" value="1"/>
</dbReference>
<proteinExistence type="predicted"/>
<accession>A0A9Q0FC12</accession>
<dbReference type="InterPro" id="IPR011009">
    <property type="entry name" value="Kinase-like_dom_sf"/>
</dbReference>
<dbReference type="InterPro" id="IPR001611">
    <property type="entry name" value="Leu-rich_rpt"/>
</dbReference>
<feature type="non-terminal residue" evidence="9">
    <location>
        <position position="416"/>
    </location>
</feature>
<dbReference type="Gene3D" id="3.80.10.10">
    <property type="entry name" value="Ribonuclease Inhibitor"/>
    <property type="match status" value="1"/>
</dbReference>
<feature type="transmembrane region" description="Helical" evidence="8">
    <location>
        <begin position="260"/>
        <end position="278"/>
    </location>
</feature>